<evidence type="ECO:0000313" key="2">
    <source>
        <dbReference type="EMBL" id="GIM79496.1"/>
    </source>
</evidence>
<accession>A0A919VWH9</accession>
<gene>
    <name evidence="2" type="ORF">Aau02nite_86080</name>
</gene>
<dbReference type="Gene3D" id="3.50.50.60">
    <property type="entry name" value="FAD/NAD(P)-binding domain"/>
    <property type="match status" value="1"/>
</dbReference>
<keyword evidence="3" id="KW-1185">Reference proteome</keyword>
<feature type="compositionally biased region" description="Basic and acidic residues" evidence="1">
    <location>
        <begin position="1"/>
        <end position="24"/>
    </location>
</feature>
<dbReference type="PANTHER" id="PTHR43422">
    <property type="entry name" value="THIAMINE THIAZOLE SYNTHASE"/>
    <property type="match status" value="1"/>
</dbReference>
<dbReference type="EMBL" id="BOQL01000082">
    <property type="protein sequence ID" value="GIM79496.1"/>
    <property type="molecule type" value="Genomic_DNA"/>
</dbReference>
<evidence type="ECO:0000256" key="1">
    <source>
        <dbReference type="SAM" id="MobiDB-lite"/>
    </source>
</evidence>
<dbReference type="Pfam" id="PF12831">
    <property type="entry name" value="FAD_oxidored"/>
    <property type="match status" value="1"/>
</dbReference>
<dbReference type="AlphaFoldDB" id="A0A919VWH9"/>
<dbReference type="SUPFAM" id="SSF51905">
    <property type="entry name" value="FAD/NAD(P)-binding domain"/>
    <property type="match status" value="1"/>
</dbReference>
<feature type="region of interest" description="Disordered" evidence="1">
    <location>
        <begin position="1"/>
        <end position="30"/>
    </location>
</feature>
<dbReference type="Proteomes" id="UP000681340">
    <property type="component" value="Unassembled WGS sequence"/>
</dbReference>
<reference evidence="2" key="1">
    <citation type="submission" date="2021-03" db="EMBL/GenBank/DDBJ databases">
        <title>Whole genome shotgun sequence of Actinoplanes auranticolor NBRC 12245.</title>
        <authorList>
            <person name="Komaki H."/>
            <person name="Tamura T."/>
        </authorList>
    </citation>
    <scope>NUCLEOTIDE SEQUENCE</scope>
    <source>
        <strain evidence="2">NBRC 12245</strain>
    </source>
</reference>
<comment type="caution">
    <text evidence="2">The sequence shown here is derived from an EMBL/GenBank/DDBJ whole genome shotgun (WGS) entry which is preliminary data.</text>
</comment>
<proteinExistence type="predicted"/>
<dbReference type="PANTHER" id="PTHR43422:SF3">
    <property type="entry name" value="THIAMINE THIAZOLE SYNTHASE"/>
    <property type="match status" value="1"/>
</dbReference>
<protein>
    <submittedName>
        <fullName evidence="2">Hydroxylase</fullName>
    </submittedName>
</protein>
<sequence>MTDRALTDSGQDPDRRQCHDRDVGDEAVAERGSTGDAVVIGAGMAGLAAARVLADRFARVTVVDRDHLPSGPESRRGVPQSAHPHALLAVGRDALEKLFPGLTDELVGLGARWIDVARDAYVWQLDGYRVRVDSGVTMLAVSRPLLESCVQRRVRALPGVRVLDDTAVAGLVGRSGERVSGVTLADGRELAAELVVDASGRGSRSDRWLRELDFPVPAESVITVRVHYTTQLVRGQPDCLPGSGMIVVAETPPEQCRYGAAFSVEGGRWLVTLGGFHGEQAPTDPEGFRRFADDLPDGTIAQLLRTGEPLTDPVAYTYPASRRRHFERLRRIPAGYVAMGDALCSFNPVYGHGMTVAALEAVTLGESLDRHRTPGVVMARDFYRRSAKVIAVAWDMAAATDFVYPGTEGPRPRGLALTHWYQRRIFRALHVSPEVIRTVVRVQHLLEPGSALLRPAMVVRVLRAARRDRKAVGSAAARRPIL</sequence>
<dbReference type="InterPro" id="IPR036188">
    <property type="entry name" value="FAD/NAD-bd_sf"/>
</dbReference>
<evidence type="ECO:0000313" key="3">
    <source>
        <dbReference type="Proteomes" id="UP000681340"/>
    </source>
</evidence>
<name>A0A919VWH9_9ACTN</name>
<organism evidence="2 3">
    <name type="scientific">Actinoplanes auranticolor</name>
    <dbReference type="NCBI Taxonomy" id="47988"/>
    <lineage>
        <taxon>Bacteria</taxon>
        <taxon>Bacillati</taxon>
        <taxon>Actinomycetota</taxon>
        <taxon>Actinomycetes</taxon>
        <taxon>Micromonosporales</taxon>
        <taxon>Micromonosporaceae</taxon>
        <taxon>Actinoplanes</taxon>
    </lineage>
</organism>